<dbReference type="EMBL" id="FP102531">
    <property type="protein sequence ID" value="CAV30765.1"/>
    <property type="molecule type" value="Genomic_DNA"/>
</dbReference>
<dbReference type="Gene3D" id="3.40.50.300">
    <property type="entry name" value="P-loop containing nucleotide triphosphate hydrolases"/>
    <property type="match status" value="1"/>
</dbReference>
<dbReference type="OrthoDB" id="5443147at2"/>
<reference evidence="2" key="3">
    <citation type="submission" date="2016-07" db="EMBL/GenBank/DDBJ databases">
        <authorList>
            <person name="Trubitsyn D."/>
            <person name="Abreu F.A."/>
            <person name="Ward B."/>
            <person name="Taylor T."/>
            <person name="Hattori M."/>
            <person name="Kondo S."/>
            <person name="Trivedi U."/>
            <person name="Staniland S."/>
            <person name="Lins U."/>
            <person name="Bazylinski D.A."/>
        </authorList>
    </citation>
    <scope>NUCLEOTIDE SEQUENCE</scope>
    <source>
        <strain evidence="2">MV-1</strain>
    </source>
</reference>
<dbReference type="NCBIfam" id="TIGR04355">
    <property type="entry name" value="HprK_rel_B"/>
    <property type="match status" value="1"/>
</dbReference>
<evidence type="ECO:0000313" key="2">
    <source>
        <dbReference type="EMBL" id="OEJ65748.1"/>
    </source>
</evidence>
<keyword evidence="3" id="KW-1185">Reference proteome</keyword>
<name>C4RAC0_9PROT</name>
<organism evidence="1">
    <name type="scientific">Magnetovibrio blakemorei</name>
    <dbReference type="NCBI Taxonomy" id="28181"/>
    <lineage>
        <taxon>Bacteria</taxon>
        <taxon>Pseudomonadati</taxon>
        <taxon>Pseudomonadota</taxon>
        <taxon>Alphaproteobacteria</taxon>
        <taxon>Rhodospirillales</taxon>
        <taxon>Magnetovibrionaceae</taxon>
        <taxon>Magnetovibrio</taxon>
    </lineage>
</organism>
<dbReference type="Proteomes" id="UP000095347">
    <property type="component" value="Unassembled WGS sequence"/>
</dbReference>
<dbReference type="RefSeq" id="WP_069958608.1">
    <property type="nucleotide sequence ID" value="NZ_MCGG01000045.1"/>
</dbReference>
<proteinExistence type="predicted"/>
<dbReference type="SUPFAM" id="SSF53795">
    <property type="entry name" value="PEP carboxykinase-like"/>
    <property type="match status" value="1"/>
</dbReference>
<dbReference type="AlphaFoldDB" id="C4RAC0"/>
<dbReference type="InterPro" id="IPR027417">
    <property type="entry name" value="P-loop_NTPase"/>
</dbReference>
<dbReference type="InterPro" id="IPR027597">
    <property type="entry name" value="HprK-rel_B"/>
</dbReference>
<accession>C4RAC0</accession>
<reference evidence="3" key="2">
    <citation type="submission" date="2016-07" db="EMBL/GenBank/DDBJ databases">
        <authorList>
            <person name="Florea S."/>
            <person name="Webb J.S."/>
            <person name="Jaromczyk J."/>
            <person name="Schardl C.L."/>
        </authorList>
    </citation>
    <scope>NUCLEOTIDE SEQUENCE [LARGE SCALE GENOMIC DNA]</scope>
    <source>
        <strain evidence="3">MV-1</strain>
    </source>
</reference>
<dbReference type="EMBL" id="MCGG01000045">
    <property type="protein sequence ID" value="OEJ65748.1"/>
    <property type="molecule type" value="Genomic_DNA"/>
</dbReference>
<protein>
    <recommendedName>
        <fullName evidence="4">HprK-related kinase B</fullName>
    </recommendedName>
</protein>
<sequence>MNSVEFYTQKLIQDHALAEGQIVLGLKGMRIGVRSNSSVLLEKLGIYFAHTLDVGPADLELLALETDPPELDLDFIGWRRETNKSGRKDSYIDFADGRLIRKVRTGMVFVLSADHNIAAGPCLQNNNQVINFINAAYMTHLQQHNALICHASGLALYGQGLGIAGFSGGGKSTLMLHMLKEDGVQFLSNDRLFINRNGEDVIATGIPKLPRINPGTILNNDMLTAILTAERHAQLSQLPPLELWDCEEKYDVDVEAFFGEGKIATSAQLSAFLVLNWRRDSDQQCAINAVNVSERPDLLNAMMKSPGPFYQLKAGGFYKNNTPLDAKPYRDIVANVPIFEATGAVDFDHAADQCLNHLKRQDLLL</sequence>
<dbReference type="STRING" id="28181.BEN30_00350"/>
<evidence type="ECO:0000313" key="1">
    <source>
        <dbReference type="EMBL" id="CAV30765.1"/>
    </source>
</evidence>
<evidence type="ECO:0000313" key="3">
    <source>
        <dbReference type="Proteomes" id="UP000095347"/>
    </source>
</evidence>
<gene>
    <name evidence="2" type="ORF">BEN30_00350</name>
    <name evidence="1" type="ORF">mv1g00018</name>
</gene>
<evidence type="ECO:0008006" key="4">
    <source>
        <dbReference type="Google" id="ProtNLM"/>
    </source>
</evidence>
<reference evidence="1" key="1">
    <citation type="journal article" date="2009" name="Environ. Microbiol.">
        <title>Comparative analysis of magnetosome gene clusters in magnetotactic bacteria provides further evidence for horizontal gene transfer.</title>
        <authorList>
            <person name="Jogler C."/>
            <person name="Kube M."/>
            <person name="Schubbe S."/>
            <person name="Ullrich S."/>
            <person name="Teeling H."/>
            <person name="Bazylinski D.A."/>
            <person name="Reinhardt R."/>
            <person name="Schuler D."/>
        </authorList>
    </citation>
    <scope>NUCLEOTIDE SEQUENCE</scope>
    <source>
        <strain evidence="1">Type strain: MV-1</strain>
    </source>
</reference>